<dbReference type="Proteomes" id="UP001141552">
    <property type="component" value="Unassembled WGS sequence"/>
</dbReference>
<gene>
    <name evidence="2" type="ORF">Tsubulata_045914</name>
</gene>
<dbReference type="InterPro" id="IPR058954">
    <property type="entry name" value="AAA_lid_SMAX1"/>
</dbReference>
<reference evidence="2" key="2">
    <citation type="journal article" date="2023" name="Plants (Basel)">
        <title>Annotation of the Turnera subulata (Passifloraceae) Draft Genome Reveals the S-Locus Evolved after the Divergence of Turneroideae from Passifloroideae in a Stepwise Manner.</title>
        <authorList>
            <person name="Henning P.M."/>
            <person name="Roalson E.H."/>
            <person name="Mir W."/>
            <person name="McCubbin A.G."/>
            <person name="Shore J.S."/>
        </authorList>
    </citation>
    <scope>NUCLEOTIDE SEQUENCE</scope>
    <source>
        <strain evidence="2">F60SS</strain>
    </source>
</reference>
<feature type="domain" description="SMAX1-like AAA+ ATPase lid" evidence="1">
    <location>
        <begin position="13"/>
        <end position="77"/>
    </location>
</feature>
<dbReference type="AlphaFoldDB" id="A0A9Q0F3V5"/>
<keyword evidence="3" id="KW-1185">Reference proteome</keyword>
<comment type="caution">
    <text evidence="2">The sequence shown here is derived from an EMBL/GenBank/DDBJ whole genome shotgun (WGS) entry which is preliminary data.</text>
</comment>
<reference evidence="2" key="1">
    <citation type="submission" date="2022-02" db="EMBL/GenBank/DDBJ databases">
        <authorList>
            <person name="Henning P.M."/>
            <person name="McCubbin A.G."/>
            <person name="Shore J.S."/>
        </authorList>
    </citation>
    <scope>NUCLEOTIDE SEQUENCE</scope>
    <source>
        <strain evidence="2">F60SS</strain>
        <tissue evidence="2">Leaves</tissue>
    </source>
</reference>
<dbReference type="EMBL" id="JAKUCV010007515">
    <property type="protein sequence ID" value="KAJ4823131.1"/>
    <property type="molecule type" value="Genomic_DNA"/>
</dbReference>
<feature type="non-terminal residue" evidence="2">
    <location>
        <position position="88"/>
    </location>
</feature>
<proteinExistence type="predicted"/>
<accession>A0A9Q0F3V5</accession>
<evidence type="ECO:0000259" key="1">
    <source>
        <dbReference type="Pfam" id="PF26587"/>
    </source>
</evidence>
<evidence type="ECO:0000313" key="2">
    <source>
        <dbReference type="EMBL" id="KAJ4823131.1"/>
    </source>
</evidence>
<name>A0A9Q0F3V5_9ROSI</name>
<organism evidence="2 3">
    <name type="scientific">Turnera subulata</name>
    <dbReference type="NCBI Taxonomy" id="218843"/>
    <lineage>
        <taxon>Eukaryota</taxon>
        <taxon>Viridiplantae</taxon>
        <taxon>Streptophyta</taxon>
        <taxon>Embryophyta</taxon>
        <taxon>Tracheophyta</taxon>
        <taxon>Spermatophyta</taxon>
        <taxon>Magnoliopsida</taxon>
        <taxon>eudicotyledons</taxon>
        <taxon>Gunneridae</taxon>
        <taxon>Pentapetalae</taxon>
        <taxon>rosids</taxon>
        <taxon>fabids</taxon>
        <taxon>Malpighiales</taxon>
        <taxon>Passifloraceae</taxon>
        <taxon>Turnera</taxon>
    </lineage>
</organism>
<dbReference type="Pfam" id="PF26587">
    <property type="entry name" value="AAA_lid_SMAX1"/>
    <property type="match status" value="1"/>
</dbReference>
<protein>
    <recommendedName>
        <fullName evidence="1">SMAX1-like AAA+ ATPase lid domain-containing protein</fullName>
    </recommendedName>
</protein>
<sequence length="88" mass="10042">MEKDSGKPNTNARMSEGLQNEIEEEALEKITSGLWLSRMSLDEWSENALVRNGRHLKMQLPRSADEFMVVRLELDSDSSSRNHGELLP</sequence>
<evidence type="ECO:0000313" key="3">
    <source>
        <dbReference type="Proteomes" id="UP001141552"/>
    </source>
</evidence>